<dbReference type="SUPFAM" id="SSF53850">
    <property type="entry name" value="Periplasmic binding protein-like II"/>
    <property type="match status" value="1"/>
</dbReference>
<dbReference type="Gene3D" id="3.10.105.10">
    <property type="entry name" value="Dipeptide-binding Protein, Domain 3"/>
    <property type="match status" value="1"/>
</dbReference>
<dbReference type="Pfam" id="PF00496">
    <property type="entry name" value="SBP_bac_5"/>
    <property type="match status" value="1"/>
</dbReference>
<dbReference type="InterPro" id="IPR039424">
    <property type="entry name" value="SBP_5"/>
</dbReference>
<keyword evidence="4 5" id="KW-0732">Signal</keyword>
<dbReference type="GO" id="GO:0042597">
    <property type="term" value="C:periplasmic space"/>
    <property type="evidence" value="ECO:0007669"/>
    <property type="project" value="UniProtKB-ARBA"/>
</dbReference>
<evidence type="ECO:0000256" key="3">
    <source>
        <dbReference type="ARBA" id="ARBA00022448"/>
    </source>
</evidence>
<dbReference type="InterPro" id="IPR030678">
    <property type="entry name" value="Peptide/Ni-bd"/>
</dbReference>
<proteinExistence type="inferred from homology"/>
<dbReference type="KEGG" id="hfv:R50_1218"/>
<evidence type="ECO:0000256" key="5">
    <source>
        <dbReference type="SAM" id="SignalP"/>
    </source>
</evidence>
<reference evidence="7 8" key="1">
    <citation type="submission" date="2020-02" db="EMBL/GenBank/DDBJ databases">
        <authorList>
            <person name="Hogendoorn C."/>
        </authorList>
    </citation>
    <scope>NUCLEOTIDE SEQUENCE [LARGE SCALE GENOMIC DNA]</scope>
    <source>
        <strain evidence="7">R501</strain>
    </source>
</reference>
<feature type="chain" id="PRO_5038532206" evidence="5">
    <location>
        <begin position="27"/>
        <end position="577"/>
    </location>
</feature>
<dbReference type="PIRSF" id="PIRSF002741">
    <property type="entry name" value="MppA"/>
    <property type="match status" value="1"/>
</dbReference>
<dbReference type="AlphaFoldDB" id="A0A6F8ZFL5"/>
<dbReference type="PANTHER" id="PTHR30290">
    <property type="entry name" value="PERIPLASMIC BINDING COMPONENT OF ABC TRANSPORTER"/>
    <property type="match status" value="1"/>
</dbReference>
<comment type="similarity">
    <text evidence="2">Belongs to the bacterial solute-binding protein 5 family.</text>
</comment>
<dbReference type="PROSITE" id="PS51257">
    <property type="entry name" value="PROKAR_LIPOPROTEIN"/>
    <property type="match status" value="1"/>
</dbReference>
<name>A0A6F8ZFL5_9FIRM</name>
<gene>
    <name evidence="7" type="ORF">R50_1218</name>
</gene>
<dbReference type="GO" id="GO:0030313">
    <property type="term" value="C:cell envelope"/>
    <property type="evidence" value="ECO:0007669"/>
    <property type="project" value="UniProtKB-SubCell"/>
</dbReference>
<accession>A0A6F8ZFL5</accession>
<evidence type="ECO:0000313" key="7">
    <source>
        <dbReference type="EMBL" id="CAB1128724.1"/>
    </source>
</evidence>
<comment type="subcellular location">
    <subcellularLocation>
        <location evidence="1">Cell envelope</location>
    </subcellularLocation>
</comment>
<dbReference type="Proteomes" id="UP000503399">
    <property type="component" value="Chromosome"/>
</dbReference>
<dbReference type="EMBL" id="LR778114">
    <property type="protein sequence ID" value="CAB1128724.1"/>
    <property type="molecule type" value="Genomic_DNA"/>
</dbReference>
<organism evidence="7 8">
    <name type="scientific">Candidatus Hydrogenisulfobacillus filiaventi</name>
    <dbReference type="NCBI Taxonomy" id="2707344"/>
    <lineage>
        <taxon>Bacteria</taxon>
        <taxon>Bacillati</taxon>
        <taxon>Bacillota</taxon>
        <taxon>Clostridia</taxon>
        <taxon>Eubacteriales</taxon>
        <taxon>Clostridiales Family XVII. Incertae Sedis</taxon>
        <taxon>Candidatus Hydrogenisulfobacillus</taxon>
    </lineage>
</organism>
<feature type="signal peptide" evidence="5">
    <location>
        <begin position="1"/>
        <end position="26"/>
    </location>
</feature>
<evidence type="ECO:0000259" key="6">
    <source>
        <dbReference type="Pfam" id="PF00496"/>
    </source>
</evidence>
<dbReference type="GO" id="GO:0015833">
    <property type="term" value="P:peptide transport"/>
    <property type="evidence" value="ECO:0007669"/>
    <property type="project" value="TreeGrafter"/>
</dbReference>
<sequence length="577" mass="63949">MTLTRRLPRRWGAATAAILLAGSVLAGCGRHPAAGPAPSERPQAGGTIVYAAPPETDINWYLPLAGTEFNSLYNFQLIYQLYKPLIWINHQYQVNWATSVARAVTWNPQGTVYHIFLHRRWHWSDGRPVTSRNVLFTWEVLRAASNRHAPAPWPYADTGMGGLPGNIRRVTADGPYELTITLKQPVNQEWFLYNGIAQLTPMPAAAWDRYPRDMTRELAYLGQNGTNPGFDRVVDGPYRLTRAVDKQSWTLSPNPSYDGHKALATIVLTYEASDAAEFAALKSGAAQVGSLDPTQWGARAQLTHDRVRPAYPFAFFGVELNMNPSDPGGLGPVFRRLYVRQALEMGIDQAAIDRLWHGFAPPQYGPVPTIPRTAFLAPGLNHPLYPFDPARGQALLEQHGWRDVHGVMTRRGVRLAFTLLVPAGSGILTQDAELLKADWAREGVQVTLRPEPFADITAAIGNPKASWSAAVGQGIVYGGSYPTGGEMFSSRGGMNTYGYADPVMDRLIARTHQPAATPAAALQAFQAYERYAARQLPMLWINNAVTLSVVADNVHNAYHYFNYLVGFPRMQYWWIAR</sequence>
<dbReference type="CDD" id="cd08513">
    <property type="entry name" value="PBP2_thermophilic_Hb8_like"/>
    <property type="match status" value="1"/>
</dbReference>
<keyword evidence="3" id="KW-0813">Transport</keyword>
<dbReference type="GO" id="GO:1904680">
    <property type="term" value="F:peptide transmembrane transporter activity"/>
    <property type="evidence" value="ECO:0007669"/>
    <property type="project" value="TreeGrafter"/>
</dbReference>
<evidence type="ECO:0000256" key="4">
    <source>
        <dbReference type="ARBA" id="ARBA00022729"/>
    </source>
</evidence>
<dbReference type="PANTHER" id="PTHR30290:SF10">
    <property type="entry name" value="PERIPLASMIC OLIGOPEPTIDE-BINDING PROTEIN-RELATED"/>
    <property type="match status" value="1"/>
</dbReference>
<dbReference type="GO" id="GO:0043190">
    <property type="term" value="C:ATP-binding cassette (ABC) transporter complex"/>
    <property type="evidence" value="ECO:0007669"/>
    <property type="project" value="InterPro"/>
</dbReference>
<evidence type="ECO:0000256" key="1">
    <source>
        <dbReference type="ARBA" id="ARBA00004196"/>
    </source>
</evidence>
<keyword evidence="8" id="KW-1185">Reference proteome</keyword>
<evidence type="ECO:0000313" key="8">
    <source>
        <dbReference type="Proteomes" id="UP000503399"/>
    </source>
</evidence>
<dbReference type="Gene3D" id="3.40.190.10">
    <property type="entry name" value="Periplasmic binding protein-like II"/>
    <property type="match status" value="1"/>
</dbReference>
<feature type="domain" description="Solute-binding protein family 5" evidence="6">
    <location>
        <begin position="100"/>
        <end position="456"/>
    </location>
</feature>
<evidence type="ECO:0000256" key="2">
    <source>
        <dbReference type="ARBA" id="ARBA00005695"/>
    </source>
</evidence>
<protein>
    <submittedName>
        <fullName evidence="7">SBP_bac_5 domain-containing protein</fullName>
    </submittedName>
</protein>
<dbReference type="InterPro" id="IPR000914">
    <property type="entry name" value="SBP_5_dom"/>
</dbReference>